<keyword evidence="6" id="KW-0808">Transferase</keyword>
<keyword evidence="1" id="KW-0596">Phosphopantetheine</keyword>
<sequence>MAKLLFAPEYVIHPATLDGLAQIVVPALSKHKIWVDANIHGLNDAVQISVHAQTRMRNRRGASADIIGTVGKSNLPLLYLPDLELMDPSQVLDYCVCDRPPQAADEVEAYQSLVLAIMCFIEEGLEFVEENKNLMLEPHLKAFVEWMTWQQQRLGDGELQSIDRLAVRRHLDDTVAREALIEEVQSRRIDGFFFMEIGRNLIRVLRGEVDPLELIFHDGLAGRYYEEMLANDHHAHPATAWLNLLCFKNPSMKILEVGAGTGGQTLRLLEEMSSDGVMKWDRYDYTDISQSFFDQARHKFESYLSRMRFKVCDISKDPTIQSFEPGTYDLIVASHVLHATDRLDDSLRHILKLLKPAPEAILAFAFGLLKGWWSPLDHEERNHHSPSLAAEQWHERLRQTGFPGVGVDIPGQERIEMRYSSIIISTAVDVSSNGAAFQPKDVNLVIDENSPAQTAMAGLIKEKLDVDCNITTLAQLAAQTATEDCLILWLLEADSMFLYNISETDYSNLKPLLVQYQSILWVTKGQSGPQHALADGLDRVLMSEDANRKFVTVSFDGLSKMPQQVDLISKLAHKILESPVEGTETKYRAAEDGTVQVCRVYENSFMDAVVSKGTVSHKTVEIELGSEICVSLQPLVPGHHDKLGSELGVDEILVAVKAIGLTGRDMSLVTGELIEENDDNSGGALGSEFAGTVLLAGAESGFSKGDPVCFLLPLKTVPASLMRVKAHDVAALPPDLSFTEAVSIMHSAWTAYHAIVNVARVRQGDTMLILRAAATPEGELVVQIARILGATILSTSNSPVERQILSEKLGIPDKLILDINGQGTLASQVTSATGDAGVDVVALSGMMNEQERRYQELLAPMGRLIHVVGSPDVSSDQTSFGKKLNVSRTTIDMLQLQRTAPCHAIETFQQAREFFFKNRNDMQLLPSFQIVGASDAPRVIQQATTKIAKEKAKMNKLVISLQQGKTIQAQVKTKPRYSFPPDGPYVIAGGLAQSKRAKNLVDELMGQGVRVETPRVNIGNLEQLQIVLKDLASSGLPPVRGCIQASVVLRDNLFPNMTYEDWAISTQAKVSGSWNLHTALPQDLDFFDALAEHRLSLGQKAVAIDLGLMVGEGIVAENADLLASMRRLGHLMDIQSDELLVIMDYYCDPKLPCLRPEEAQILVGLEMPSAVLAKGIGLHHAIHRPMFRHLFQMGSSSPGDNERKSRVAVNQQDLGTMLAEAETQAEATVLVGKWFAGKVAHILGLSEEDIDLRRSVHTYGIDSLVAIDLKNWFAREVGTSVEVFTLPGNVEMGKIAEDVARGKKLTEISMSQAGLRPPFPISPTCYRGRIFAAHLGLTVEKNE</sequence>
<dbReference type="GO" id="GO:0016491">
    <property type="term" value="F:oxidoreductase activity"/>
    <property type="evidence" value="ECO:0007669"/>
    <property type="project" value="UniProtKB-KW"/>
</dbReference>
<dbReference type="GO" id="GO:0006633">
    <property type="term" value="P:fatty acid biosynthetic process"/>
    <property type="evidence" value="ECO:0007669"/>
    <property type="project" value="TreeGrafter"/>
</dbReference>
<dbReference type="InterPro" id="IPR013154">
    <property type="entry name" value="ADH-like_N"/>
</dbReference>
<protein>
    <recommendedName>
        <fullName evidence="7">Carrier domain-containing protein</fullName>
    </recommendedName>
</protein>
<dbReference type="InterPro" id="IPR036736">
    <property type="entry name" value="ACP-like_sf"/>
</dbReference>
<dbReference type="SMART" id="SM00822">
    <property type="entry name" value="PKS_KR"/>
    <property type="match status" value="1"/>
</dbReference>
<dbReference type="GO" id="GO:0004312">
    <property type="term" value="F:fatty acid synthase activity"/>
    <property type="evidence" value="ECO:0007669"/>
    <property type="project" value="TreeGrafter"/>
</dbReference>
<dbReference type="InterPro" id="IPR020806">
    <property type="entry name" value="PKS_PP-bd"/>
</dbReference>
<dbReference type="InterPro" id="IPR057326">
    <property type="entry name" value="KR_dom"/>
</dbReference>
<dbReference type="InterPro" id="IPR029063">
    <property type="entry name" value="SAM-dependent_MTases_sf"/>
</dbReference>
<dbReference type="Pfam" id="PF08240">
    <property type="entry name" value="ADH_N"/>
    <property type="match status" value="1"/>
</dbReference>
<dbReference type="InterPro" id="IPR036291">
    <property type="entry name" value="NAD(P)-bd_dom_sf"/>
</dbReference>
<name>A0AAN7GXW1_9PEZI</name>
<keyword evidence="9" id="KW-1185">Reference proteome</keyword>
<dbReference type="Gene3D" id="1.10.1200.10">
    <property type="entry name" value="ACP-like"/>
    <property type="match status" value="1"/>
</dbReference>
<dbReference type="Proteomes" id="UP001301958">
    <property type="component" value="Unassembled WGS sequence"/>
</dbReference>
<keyword evidence="4" id="KW-0560">Oxidoreductase</keyword>
<evidence type="ECO:0000256" key="3">
    <source>
        <dbReference type="ARBA" id="ARBA00022857"/>
    </source>
</evidence>
<dbReference type="SMART" id="SM00829">
    <property type="entry name" value="PKS_ER"/>
    <property type="match status" value="1"/>
</dbReference>
<dbReference type="Gene3D" id="3.40.50.720">
    <property type="entry name" value="NAD(P)-binding Rossmann-like Domain"/>
    <property type="match status" value="2"/>
</dbReference>
<dbReference type="InterPro" id="IPR050091">
    <property type="entry name" value="PKS_NRPS_Biosynth_Enz"/>
</dbReference>
<keyword evidence="6" id="KW-0012">Acyltransferase</keyword>
<dbReference type="Pfam" id="PF08659">
    <property type="entry name" value="KR"/>
    <property type="match status" value="1"/>
</dbReference>
<evidence type="ECO:0000313" key="8">
    <source>
        <dbReference type="EMBL" id="KAK4226847.1"/>
    </source>
</evidence>
<reference evidence="8" key="1">
    <citation type="journal article" date="2023" name="Mol. Phylogenet. Evol.">
        <title>Genome-scale phylogeny and comparative genomics of the fungal order Sordariales.</title>
        <authorList>
            <person name="Hensen N."/>
            <person name="Bonometti L."/>
            <person name="Westerberg I."/>
            <person name="Brannstrom I.O."/>
            <person name="Guillou S."/>
            <person name="Cros-Aarteil S."/>
            <person name="Calhoun S."/>
            <person name="Haridas S."/>
            <person name="Kuo A."/>
            <person name="Mondo S."/>
            <person name="Pangilinan J."/>
            <person name="Riley R."/>
            <person name="LaButti K."/>
            <person name="Andreopoulos B."/>
            <person name="Lipzen A."/>
            <person name="Chen C."/>
            <person name="Yan M."/>
            <person name="Daum C."/>
            <person name="Ng V."/>
            <person name="Clum A."/>
            <person name="Steindorff A."/>
            <person name="Ohm R.A."/>
            <person name="Martin F."/>
            <person name="Silar P."/>
            <person name="Natvig D.O."/>
            <person name="Lalanne C."/>
            <person name="Gautier V."/>
            <person name="Ament-Velasquez S.L."/>
            <person name="Kruys A."/>
            <person name="Hutchinson M.I."/>
            <person name="Powell A.J."/>
            <person name="Barry K."/>
            <person name="Miller A.N."/>
            <person name="Grigoriev I.V."/>
            <person name="Debuchy R."/>
            <person name="Gladieux P."/>
            <person name="Hiltunen Thoren M."/>
            <person name="Johannesson H."/>
        </authorList>
    </citation>
    <scope>NUCLEOTIDE SEQUENCE</scope>
    <source>
        <strain evidence="8">CBS 990.96</strain>
    </source>
</reference>
<dbReference type="CDD" id="cd02440">
    <property type="entry name" value="AdoMet_MTases"/>
    <property type="match status" value="1"/>
</dbReference>
<dbReference type="InterPro" id="IPR013968">
    <property type="entry name" value="PKS_KR"/>
</dbReference>
<keyword evidence="3" id="KW-0521">NADP</keyword>
<dbReference type="PANTHER" id="PTHR43775:SF40">
    <property type="entry name" value="NORSOLORINIC ACID SYNTHASE STCA"/>
    <property type="match status" value="1"/>
</dbReference>
<evidence type="ECO:0000256" key="1">
    <source>
        <dbReference type="ARBA" id="ARBA00022450"/>
    </source>
</evidence>
<feature type="domain" description="Carrier" evidence="7">
    <location>
        <begin position="1226"/>
        <end position="1303"/>
    </location>
</feature>
<evidence type="ECO:0000256" key="2">
    <source>
        <dbReference type="ARBA" id="ARBA00022553"/>
    </source>
</evidence>
<keyword evidence="5" id="KW-0511">Multifunctional enzyme</keyword>
<evidence type="ECO:0000256" key="4">
    <source>
        <dbReference type="ARBA" id="ARBA00023002"/>
    </source>
</evidence>
<dbReference type="PROSITE" id="PS50075">
    <property type="entry name" value="CARRIER"/>
    <property type="match status" value="1"/>
</dbReference>
<organism evidence="8 9">
    <name type="scientific">Podospora fimiseda</name>
    <dbReference type="NCBI Taxonomy" id="252190"/>
    <lineage>
        <taxon>Eukaryota</taxon>
        <taxon>Fungi</taxon>
        <taxon>Dikarya</taxon>
        <taxon>Ascomycota</taxon>
        <taxon>Pezizomycotina</taxon>
        <taxon>Sordariomycetes</taxon>
        <taxon>Sordariomycetidae</taxon>
        <taxon>Sordariales</taxon>
        <taxon>Podosporaceae</taxon>
        <taxon>Podospora</taxon>
    </lineage>
</organism>
<dbReference type="InterPro" id="IPR011032">
    <property type="entry name" value="GroES-like_sf"/>
</dbReference>
<dbReference type="Pfam" id="PF08242">
    <property type="entry name" value="Methyltransf_12"/>
    <property type="match status" value="1"/>
</dbReference>
<keyword evidence="2" id="KW-0597">Phosphoprotein</keyword>
<dbReference type="Pfam" id="PF23114">
    <property type="entry name" value="NAD-bd_HRPKS_sdrA"/>
    <property type="match status" value="1"/>
</dbReference>
<dbReference type="GO" id="GO:0044550">
    <property type="term" value="P:secondary metabolite biosynthetic process"/>
    <property type="evidence" value="ECO:0007669"/>
    <property type="project" value="TreeGrafter"/>
</dbReference>
<dbReference type="SUPFAM" id="SSF51735">
    <property type="entry name" value="NAD(P)-binding Rossmann-fold domains"/>
    <property type="match status" value="2"/>
</dbReference>
<dbReference type="Pfam" id="PF23297">
    <property type="entry name" value="ACP_SdgA_C"/>
    <property type="match status" value="1"/>
</dbReference>
<dbReference type="InterPro" id="IPR013217">
    <property type="entry name" value="Methyltransf_12"/>
</dbReference>
<dbReference type="SUPFAM" id="SSF50129">
    <property type="entry name" value="GroES-like"/>
    <property type="match status" value="1"/>
</dbReference>
<dbReference type="SMART" id="SM00823">
    <property type="entry name" value="PKS_PP"/>
    <property type="match status" value="1"/>
</dbReference>
<reference evidence="8" key="2">
    <citation type="submission" date="2023-05" db="EMBL/GenBank/DDBJ databases">
        <authorList>
            <consortium name="Lawrence Berkeley National Laboratory"/>
            <person name="Steindorff A."/>
            <person name="Hensen N."/>
            <person name="Bonometti L."/>
            <person name="Westerberg I."/>
            <person name="Brannstrom I.O."/>
            <person name="Guillou S."/>
            <person name="Cros-Aarteil S."/>
            <person name="Calhoun S."/>
            <person name="Haridas S."/>
            <person name="Kuo A."/>
            <person name="Mondo S."/>
            <person name="Pangilinan J."/>
            <person name="Riley R."/>
            <person name="Labutti K."/>
            <person name="Andreopoulos B."/>
            <person name="Lipzen A."/>
            <person name="Chen C."/>
            <person name="Yanf M."/>
            <person name="Daum C."/>
            <person name="Ng V."/>
            <person name="Clum A."/>
            <person name="Ohm R."/>
            <person name="Martin F."/>
            <person name="Silar P."/>
            <person name="Natvig D."/>
            <person name="Lalanne C."/>
            <person name="Gautier V."/>
            <person name="Ament-Velasquez S.L."/>
            <person name="Kruys A."/>
            <person name="Hutchinson M.I."/>
            <person name="Powell A.J."/>
            <person name="Barry K."/>
            <person name="Miller A.N."/>
            <person name="Grigoriev I.V."/>
            <person name="Debuchy R."/>
            <person name="Gladieux P."/>
            <person name="Thoren M.H."/>
            <person name="Johannesson H."/>
        </authorList>
    </citation>
    <scope>NUCLEOTIDE SEQUENCE</scope>
    <source>
        <strain evidence="8">CBS 990.96</strain>
    </source>
</reference>
<evidence type="ECO:0000259" key="7">
    <source>
        <dbReference type="PROSITE" id="PS50075"/>
    </source>
</evidence>
<evidence type="ECO:0000256" key="6">
    <source>
        <dbReference type="ARBA" id="ARBA00023315"/>
    </source>
</evidence>
<dbReference type="PANTHER" id="PTHR43775">
    <property type="entry name" value="FATTY ACID SYNTHASE"/>
    <property type="match status" value="1"/>
</dbReference>
<dbReference type="GO" id="GO:0031177">
    <property type="term" value="F:phosphopantetheine binding"/>
    <property type="evidence" value="ECO:0007669"/>
    <property type="project" value="InterPro"/>
</dbReference>
<comment type="caution">
    <text evidence="8">The sequence shown here is derived from an EMBL/GenBank/DDBJ whole genome shotgun (WGS) entry which is preliminary data.</text>
</comment>
<dbReference type="InterPro" id="IPR009081">
    <property type="entry name" value="PP-bd_ACP"/>
</dbReference>
<dbReference type="SUPFAM" id="SSF47336">
    <property type="entry name" value="ACP-like"/>
    <property type="match status" value="1"/>
</dbReference>
<dbReference type="EMBL" id="MU865341">
    <property type="protein sequence ID" value="KAK4226847.1"/>
    <property type="molecule type" value="Genomic_DNA"/>
</dbReference>
<dbReference type="SUPFAM" id="SSF53335">
    <property type="entry name" value="S-adenosyl-L-methionine-dependent methyltransferases"/>
    <property type="match status" value="1"/>
</dbReference>
<proteinExistence type="predicted"/>
<dbReference type="CDD" id="cd05195">
    <property type="entry name" value="enoyl_red"/>
    <property type="match status" value="1"/>
</dbReference>
<dbReference type="Gene3D" id="3.40.50.150">
    <property type="entry name" value="Vaccinia Virus protein VP39"/>
    <property type="match status" value="1"/>
</dbReference>
<dbReference type="InterPro" id="IPR020843">
    <property type="entry name" value="ER"/>
</dbReference>
<gene>
    <name evidence="8" type="ORF">QBC38DRAFT_528049</name>
</gene>
<dbReference type="InterPro" id="IPR056501">
    <property type="entry name" value="NAD-bd_HRPKS_sdrA"/>
</dbReference>
<evidence type="ECO:0000256" key="5">
    <source>
        <dbReference type="ARBA" id="ARBA00023268"/>
    </source>
</evidence>
<dbReference type="Gene3D" id="3.90.180.10">
    <property type="entry name" value="Medium-chain alcohol dehydrogenases, catalytic domain"/>
    <property type="match status" value="1"/>
</dbReference>
<accession>A0AAN7GXW1</accession>
<evidence type="ECO:0000313" key="9">
    <source>
        <dbReference type="Proteomes" id="UP001301958"/>
    </source>
</evidence>